<dbReference type="HOGENOM" id="CLU_404423_0_0_1"/>
<sequence>MSTSSSEYASNNVMVNVNPFSSDGNHVMGESFGRYNDFVVVYFNGAIVTSMFTCFDNEDTALFPRPTGIQYEYKGRKGFVDEFGIKHYGANKNETAQVLCLLDHLITFINQIGKQHTHKDVKIRLIIRDPTLEVFDSAHPEAKKILEKLLRPYPFTTDGTSVYGRLKLPVLPEEVNVIILKPKCSDQDPRIAEKLNKQCRLRPKVRDEHRSSVEPNRVRIAKTSYPMGQNRSASPSAVFLLKQGIRLILHFVLEDHVIKQALEMGHRESIRDFLRTIKPVTWISVGYVRLATEPKYISSAHSLNRKMTGTEMAEEVRLYYAVTRKPITADDSLHLLHEVLSSMAANPITAAKRAAAAAARKPFARLDYSKQTSQVDASAISSCGRRVSHRGGLGSESSGPHQGSVHQSRNKQYPTGTLSRTQQRTIESFLQGITQSSTVNVDPSCRGIHWIVSATLLQPHVSNAIAHLRQITERAIRVHSSEHFPPGDKGSPTISTPKVNVQLHGRFSMPLVDSLVDAGLLIESNASWANMVLSETQPIFVVADSKGIRECKLTHNSCAILEESCPPHVGISSPQAKAQSYSFRSRGIMTGNGTGPSITIHRSGTLQYQGKPENAYTVGKCFKECIESICRGFYNGWVYHLRSPLPQPNFQHRLSTGPAPKLEPSKPSASDPTTYLPHLA</sequence>
<evidence type="ECO:0000313" key="3">
    <source>
        <dbReference type="Proteomes" id="UP000006753"/>
    </source>
</evidence>
<feature type="region of interest" description="Disordered" evidence="1">
    <location>
        <begin position="650"/>
        <end position="680"/>
    </location>
</feature>
<gene>
    <name evidence="2" type="ORF">MBM_04924</name>
</gene>
<evidence type="ECO:0000313" key="2">
    <source>
        <dbReference type="EMBL" id="EKD16455.1"/>
    </source>
</evidence>
<protein>
    <submittedName>
        <fullName evidence="2">Uncharacterized protein</fullName>
    </submittedName>
</protein>
<dbReference type="Proteomes" id="UP000006753">
    <property type="component" value="Unassembled WGS sequence"/>
</dbReference>
<keyword evidence="3" id="KW-1185">Reference proteome</keyword>
<accession>K1WG15</accession>
<dbReference type="AlphaFoldDB" id="K1WG15"/>
<dbReference type="EMBL" id="JH921438">
    <property type="protein sequence ID" value="EKD16455.1"/>
    <property type="molecule type" value="Genomic_DNA"/>
</dbReference>
<proteinExistence type="predicted"/>
<dbReference type="KEGG" id="mbe:MBM_04924"/>
<name>K1WG15_MARBU</name>
<organism evidence="2 3">
    <name type="scientific">Marssonina brunnea f. sp. multigermtubi (strain MB_m1)</name>
    <name type="common">Marssonina leaf spot fungus</name>
    <dbReference type="NCBI Taxonomy" id="1072389"/>
    <lineage>
        <taxon>Eukaryota</taxon>
        <taxon>Fungi</taxon>
        <taxon>Dikarya</taxon>
        <taxon>Ascomycota</taxon>
        <taxon>Pezizomycotina</taxon>
        <taxon>Leotiomycetes</taxon>
        <taxon>Helotiales</taxon>
        <taxon>Drepanopezizaceae</taxon>
        <taxon>Drepanopeziza</taxon>
    </lineage>
</organism>
<dbReference type="InParanoid" id="K1WG15"/>
<feature type="compositionally biased region" description="Polar residues" evidence="1">
    <location>
        <begin position="395"/>
        <end position="420"/>
    </location>
</feature>
<evidence type="ECO:0000256" key="1">
    <source>
        <dbReference type="SAM" id="MobiDB-lite"/>
    </source>
</evidence>
<feature type="region of interest" description="Disordered" evidence="1">
    <location>
        <begin position="379"/>
        <end position="420"/>
    </location>
</feature>
<reference evidence="2 3" key="1">
    <citation type="journal article" date="2012" name="BMC Genomics">
        <title>Sequencing the genome of Marssonina brunnea reveals fungus-poplar co-evolution.</title>
        <authorList>
            <person name="Zhu S."/>
            <person name="Cao Y.-Z."/>
            <person name="Jiang C."/>
            <person name="Tan B.-Y."/>
            <person name="Wang Z."/>
            <person name="Feng S."/>
            <person name="Zhang L."/>
            <person name="Su X.-H."/>
            <person name="Brejova B."/>
            <person name="Vinar T."/>
            <person name="Xu M."/>
            <person name="Wang M.-X."/>
            <person name="Zhang S.-G."/>
            <person name="Huang M.-R."/>
            <person name="Wu R."/>
            <person name="Zhou Y."/>
        </authorList>
    </citation>
    <scope>NUCLEOTIDE SEQUENCE [LARGE SCALE GENOMIC DNA]</scope>
    <source>
        <strain evidence="2 3">MB_m1</strain>
    </source>
</reference>